<evidence type="ECO:0000256" key="1">
    <source>
        <dbReference type="SAM" id="Coils"/>
    </source>
</evidence>
<accession>A0ABS3BKK8</accession>
<dbReference type="Pfam" id="PF19268">
    <property type="entry name" value="CIS_TMP"/>
    <property type="match status" value="2"/>
</dbReference>
<evidence type="ECO:0000313" key="2">
    <source>
        <dbReference type="EMBL" id="MBN7799842.1"/>
    </source>
</evidence>
<keyword evidence="1" id="KW-0175">Coiled coil</keyword>
<sequence>MDRTRGHILEDLMFSFRYAGREQASRCNTKLEQLMEHSIFPELGKSFDQVAFGEINLELERMEIDLGMLSEADLSEELGERIRPLLIEALKKAIKAKILGENDGLESAANSERINFSLLALKVFLLRGYFPAWADSKLDLHALLDFLLLSPSVSLAKMIRDVSVRSESARKRLAYLEAGYFDRIIKLLVPEDADWIIGYRNTYVEIHQTDRGLSASSENLEKALNLFILTFISQNQSTKFNRFSFSDRFLKSIAAHYHLDFKVFLRQITEILAQDAVENQLFREFREAVIWVGRKNDVSMQEADDVFAPTSESLITWLNNGGEAESIQSWLDEIASTGMLFTILSRKFSGFWRSLNKSGLTRLIRLMGGDEHRQWLDTIYSYLAWSSGKSHGEAVEQIATVRGIFDLAQGRSMQGKYELTDLDSWYFFLVVHGMKSFGADMVICQELLELGLRAGISGSPLLVLTARSQVSADEGRADERESGNGPELTLGGLTPKTDTTFDFALASRQILVNYLRSGTLRLSVGALSQSDLQTIVTEMIKSQDASLLNLLKNASFEDFSALKHRLASLMTGVNREEIYGYMKRFAGSEILRWLRFSENLIASELIPPKLSQRIDRMVWEVFLKEIYFQGKDGKVSTISSYFYPIELILNVLSDMGGSLVFGQQTVSELQKNLNLEKTALISLGFQAADIRLLQRLASAKNASIQGIDLLQPKYRALTAHLKQKEVWNLFLKTSGKSASILDKLVWRLHRSSFLARLQTGRFNGAELDGKVSAIIGQDLRKLQRISLLKPLGASGKADLQSAVRRILMFSKIKPATLVWFLKENEDRLRLIASSLRMNLDRAEWEALVHFFGRSGLADLERLSGEISKSDDRKAPVFVMGKSALVNWEEIRLLVEAPSNDNARAREVIGRLLPNYTLLSDQILYLLEIPSRSFSRKSSSRLWRRLVLLSVYQIRLSNRPGDKLNPTIFWKAFLPLLKDNKTAFGPEKLDWSKIVRSKHLDFTSKKLLRQFYKKHYHSSHLSFGERLSSAIQYWKKEGFLPWWSPIKSGERLIATMVFAIENSVKGDALLMISVFSNGGISRLLDNFSKAQLRRLQARLSGSAYRKQFSSAIEEIQRTLAKLENASHRSILESEVDLLSGLNSQSDLRTPLREDLEVWIKSQINSSKEIEILDTWLGGDNRIFRQMEELMQWSRFMFFGNLTPGKWKLWLLSFGFDFYVDRANSFSASFLSQFLRHLYRTHAAVNWRSVFHRLLKNKGFQDVLSTQDREELGRFFPTRQTKEAEEPATGDQVKVSNAGLILCWPFISALFSRLKLSSGGIIPPESQGKAVYLLQYLVFGHVDFPEYEMVLNKLFVGMKASQHLEQTELSEEEMQMALSLLNGLKGNWEKMKNASVDAIRQTFLQREGTLEFGAARNILKVPKTGVDVLLDSISWNISVVKLPWMEKSLEVKWR</sequence>
<dbReference type="InterPro" id="IPR045538">
    <property type="entry name" value="CIS_TMP"/>
</dbReference>
<dbReference type="EMBL" id="JAFKCW010000001">
    <property type="protein sequence ID" value="MBN7799842.1"/>
    <property type="molecule type" value="Genomic_DNA"/>
</dbReference>
<dbReference type="Proteomes" id="UP000664698">
    <property type="component" value="Unassembled WGS sequence"/>
</dbReference>
<keyword evidence="3" id="KW-1185">Reference proteome</keyword>
<gene>
    <name evidence="2" type="ORF">J0A67_03170</name>
</gene>
<dbReference type="RefSeq" id="WP_206567815.1">
    <property type="nucleotide sequence ID" value="NZ_JAFKCW010000001.1"/>
</dbReference>
<reference evidence="2 3" key="1">
    <citation type="submission" date="2021-03" db="EMBL/GenBank/DDBJ databases">
        <title>novel species isolated from a fishpond in China.</title>
        <authorList>
            <person name="Lu H."/>
            <person name="Cai Z."/>
        </authorList>
    </citation>
    <scope>NUCLEOTIDE SEQUENCE [LARGE SCALE GENOMIC DNA]</scope>
    <source>
        <strain evidence="2 3">JCM 31546</strain>
    </source>
</reference>
<name>A0ABS3BKK8_9BACT</name>
<comment type="caution">
    <text evidence="2">The sequence shown here is derived from an EMBL/GenBank/DDBJ whole genome shotgun (WGS) entry which is preliminary data.</text>
</comment>
<evidence type="ECO:0000313" key="3">
    <source>
        <dbReference type="Proteomes" id="UP000664698"/>
    </source>
</evidence>
<proteinExistence type="predicted"/>
<evidence type="ECO:0008006" key="4">
    <source>
        <dbReference type="Google" id="ProtNLM"/>
    </source>
</evidence>
<protein>
    <recommendedName>
        <fullName evidence="4">ATP-binding protein</fullName>
    </recommendedName>
</protein>
<feature type="coiled-coil region" evidence="1">
    <location>
        <begin position="1104"/>
        <end position="1131"/>
    </location>
</feature>
<organism evidence="2 3">
    <name type="scientific">Algoriphagus aestuariicola</name>
    <dbReference type="NCBI Taxonomy" id="1852016"/>
    <lineage>
        <taxon>Bacteria</taxon>
        <taxon>Pseudomonadati</taxon>
        <taxon>Bacteroidota</taxon>
        <taxon>Cytophagia</taxon>
        <taxon>Cytophagales</taxon>
        <taxon>Cyclobacteriaceae</taxon>
        <taxon>Algoriphagus</taxon>
    </lineage>
</organism>